<evidence type="ECO:0000256" key="2">
    <source>
        <dbReference type="ARBA" id="ARBA00022448"/>
    </source>
</evidence>
<feature type="transmembrane region" description="Helical" evidence="8">
    <location>
        <begin position="194"/>
        <end position="215"/>
    </location>
</feature>
<dbReference type="Pfam" id="PF00999">
    <property type="entry name" value="Na_H_Exchanger"/>
    <property type="match status" value="1"/>
</dbReference>
<feature type="transmembrane region" description="Helical" evidence="8">
    <location>
        <begin position="222"/>
        <end position="239"/>
    </location>
</feature>
<feature type="domain" description="Cation/H+ exchanger transmembrane" evidence="9">
    <location>
        <begin position="11"/>
        <end position="386"/>
    </location>
</feature>
<evidence type="ECO:0000256" key="1">
    <source>
        <dbReference type="ARBA" id="ARBA00004651"/>
    </source>
</evidence>
<dbReference type="InterPro" id="IPR006153">
    <property type="entry name" value="Cation/H_exchanger_TM"/>
</dbReference>
<feature type="transmembrane region" description="Helical" evidence="8">
    <location>
        <begin position="274"/>
        <end position="297"/>
    </location>
</feature>
<organism evidence="10 11">
    <name type="scientific">Photobacterium rosenbergii</name>
    <dbReference type="NCBI Taxonomy" id="294936"/>
    <lineage>
        <taxon>Bacteria</taxon>
        <taxon>Pseudomonadati</taxon>
        <taxon>Pseudomonadota</taxon>
        <taxon>Gammaproteobacteria</taxon>
        <taxon>Vibrionales</taxon>
        <taxon>Vibrionaceae</taxon>
        <taxon>Photobacterium</taxon>
    </lineage>
</organism>
<comment type="caution">
    <text evidence="10">The sequence shown here is derived from an EMBL/GenBank/DDBJ whole genome shotgun (WGS) entry which is preliminary data.</text>
</comment>
<sequence>MYYNLAVLAIFAFLFSAVAGRIERSVISGPMIFIAFGLISGPLVLRVLDINVDAVQLRVVADLALALVLFIDAANADLSLLKKFSHIPGRMLLIGLPMTIALGAIIGWMFFPQMPFFELCILSTMLAATDAALGKGVVSNKSVPARLREGLNAESGLNDGLCVPVLFLFIALAVNSQTEGTSLALTLFIKEIGIGAVVGLGLTGVGAAIVKYCYFKGWFTSIWLQIPVIALAFSSFAVAQTLHGSGYIAAFVGGLLFGKLAKKDTHELVLASEGFAELIVMLTWVIFGAAVVGQVWLGISLDVLFYSLLSLTVIRIIPIVISLHGTDESLEHKLFLGWFGPRGLASIVFLLIAIDNPLTSESILVDVVVCTVTLCVVTHGISANIWANRLARQSQQACKKNL</sequence>
<dbReference type="GO" id="GO:1902600">
    <property type="term" value="P:proton transmembrane transport"/>
    <property type="evidence" value="ECO:0007669"/>
    <property type="project" value="InterPro"/>
</dbReference>
<feature type="transmembrane region" description="Helical" evidence="8">
    <location>
        <begin position="91"/>
        <end position="110"/>
    </location>
</feature>
<reference evidence="10 11" key="1">
    <citation type="submission" date="2018-03" db="EMBL/GenBank/DDBJ databases">
        <title>Whole genome sequencing of Histamine producing bacteria.</title>
        <authorList>
            <person name="Butler K."/>
        </authorList>
    </citation>
    <scope>NUCLEOTIDE SEQUENCE [LARGE SCALE GENOMIC DNA]</scope>
    <source>
        <strain evidence="10 11">DSM 19138</strain>
    </source>
</reference>
<dbReference type="PANTHER" id="PTHR32507:SF8">
    <property type="entry name" value="CNH1P"/>
    <property type="match status" value="1"/>
</dbReference>
<keyword evidence="5 8" id="KW-1133">Transmembrane helix</keyword>
<feature type="transmembrane region" description="Helical" evidence="8">
    <location>
        <begin position="303"/>
        <end position="323"/>
    </location>
</feature>
<gene>
    <name evidence="10" type="ORF">C9J01_13790</name>
</gene>
<protein>
    <submittedName>
        <fullName evidence="10">Sodium:proton antiporter</fullName>
    </submittedName>
</protein>
<evidence type="ECO:0000256" key="4">
    <source>
        <dbReference type="ARBA" id="ARBA00022692"/>
    </source>
</evidence>
<name>A0A2T3NDJ9_9GAMM</name>
<evidence type="ECO:0000313" key="10">
    <source>
        <dbReference type="EMBL" id="PSW12250.1"/>
    </source>
</evidence>
<proteinExistence type="predicted"/>
<comment type="subcellular location">
    <subcellularLocation>
        <location evidence="1">Cell membrane</location>
        <topology evidence="1">Multi-pass membrane protein</topology>
    </subcellularLocation>
</comment>
<keyword evidence="6" id="KW-0406">Ion transport</keyword>
<dbReference type="PANTHER" id="PTHR32507">
    <property type="entry name" value="NA(+)/H(+) ANTIPORTER 1"/>
    <property type="match status" value="1"/>
</dbReference>
<dbReference type="AlphaFoldDB" id="A0A2T3NDJ9"/>
<feature type="transmembrane region" description="Helical" evidence="8">
    <location>
        <begin position="366"/>
        <end position="387"/>
    </location>
</feature>
<feature type="transmembrane region" description="Helical" evidence="8">
    <location>
        <begin position="29"/>
        <end position="48"/>
    </location>
</feature>
<accession>A0A2T3NDJ9</accession>
<feature type="transmembrane region" description="Helical" evidence="8">
    <location>
        <begin position="155"/>
        <end position="174"/>
    </location>
</feature>
<evidence type="ECO:0000259" key="9">
    <source>
        <dbReference type="Pfam" id="PF00999"/>
    </source>
</evidence>
<feature type="transmembrane region" description="Helical" evidence="8">
    <location>
        <begin position="335"/>
        <end position="354"/>
    </location>
</feature>
<dbReference type="OrthoDB" id="9810860at2"/>
<evidence type="ECO:0000256" key="7">
    <source>
        <dbReference type="ARBA" id="ARBA00023136"/>
    </source>
</evidence>
<keyword evidence="7 8" id="KW-0472">Membrane</keyword>
<dbReference type="GO" id="GO:0015297">
    <property type="term" value="F:antiporter activity"/>
    <property type="evidence" value="ECO:0007669"/>
    <property type="project" value="UniProtKB-KW"/>
</dbReference>
<feature type="transmembrane region" description="Helical" evidence="8">
    <location>
        <begin position="245"/>
        <end position="262"/>
    </location>
</feature>
<evidence type="ECO:0000313" key="11">
    <source>
        <dbReference type="Proteomes" id="UP000241346"/>
    </source>
</evidence>
<evidence type="ECO:0000256" key="5">
    <source>
        <dbReference type="ARBA" id="ARBA00022989"/>
    </source>
</evidence>
<dbReference type="Proteomes" id="UP000241346">
    <property type="component" value="Unassembled WGS sequence"/>
</dbReference>
<evidence type="ECO:0000256" key="8">
    <source>
        <dbReference type="SAM" id="Phobius"/>
    </source>
</evidence>
<evidence type="ECO:0000256" key="3">
    <source>
        <dbReference type="ARBA" id="ARBA00022449"/>
    </source>
</evidence>
<evidence type="ECO:0000256" key="6">
    <source>
        <dbReference type="ARBA" id="ARBA00023065"/>
    </source>
</evidence>
<feature type="transmembrane region" description="Helical" evidence="8">
    <location>
        <begin position="116"/>
        <end position="134"/>
    </location>
</feature>
<keyword evidence="3" id="KW-0050">Antiport</keyword>
<keyword evidence="2" id="KW-0813">Transport</keyword>
<dbReference type="EMBL" id="PYMB01000005">
    <property type="protein sequence ID" value="PSW12250.1"/>
    <property type="molecule type" value="Genomic_DNA"/>
</dbReference>
<keyword evidence="4 8" id="KW-0812">Transmembrane</keyword>
<dbReference type="GO" id="GO:0005886">
    <property type="term" value="C:plasma membrane"/>
    <property type="evidence" value="ECO:0007669"/>
    <property type="project" value="UniProtKB-SubCell"/>
</dbReference>